<reference evidence="2 3" key="1">
    <citation type="submission" date="2017-06" db="EMBL/GenBank/DDBJ databases">
        <authorList>
            <person name="Kim H.J."/>
            <person name="Triplett B.A."/>
        </authorList>
    </citation>
    <scope>NUCLEOTIDE SEQUENCE [LARGE SCALE GENOMIC DNA]</scope>
    <source>
        <strain evidence="2 3">DSM 43151</strain>
    </source>
</reference>
<proteinExistence type="predicted"/>
<sequence length="383" mass="40625">MTLVGDWLAPGPRPGSSEPRISALVALVALAGGVLPIVIMVVTWAVRPKPVQRERSCPVSTAERERAGFVFADRPHDARYKPAAQCSSVGAENTLERLGTGRYRVTFHGLGRDGGVAEVTPVTPEDRICTLVDWRPDGDDERVEVDCFDRSGVPADSGFSARYWHLRDAEGTAAYLRIGDPGRTGQTLEDAYSYNSLHGTNSADREDVGSYVVRFGLQDRVSGGAVKVTAIGDTATVCGVQRWSGETGESRLAVPVRCRDGAGQPVDSRFAVTFSVALGAGPSPLPGAHLLADRPAEPEYTAAGVFQFNSTGNADTVTRSAAGEYRVALPGVAGPVGDLQITGYDTAATCVADPEHQAFEVRITCRAPSGEPADAQFVLILRQ</sequence>
<evidence type="ECO:0000256" key="1">
    <source>
        <dbReference type="SAM" id="Phobius"/>
    </source>
</evidence>
<dbReference type="AlphaFoldDB" id="A0A238ZR60"/>
<protein>
    <submittedName>
        <fullName evidence="2">Uncharacterized protein</fullName>
    </submittedName>
</protein>
<feature type="transmembrane region" description="Helical" evidence="1">
    <location>
        <begin position="20"/>
        <end position="46"/>
    </location>
</feature>
<accession>A0A238ZR60</accession>
<keyword evidence="3" id="KW-1185">Reference proteome</keyword>
<dbReference type="EMBL" id="FZNR01000006">
    <property type="protein sequence ID" value="SNR85194.1"/>
    <property type="molecule type" value="Genomic_DNA"/>
</dbReference>
<dbReference type="Proteomes" id="UP000198415">
    <property type="component" value="Unassembled WGS sequence"/>
</dbReference>
<name>A0A238ZR60_9ACTN</name>
<keyword evidence="1" id="KW-1133">Transmembrane helix</keyword>
<evidence type="ECO:0000313" key="2">
    <source>
        <dbReference type="EMBL" id="SNR85194.1"/>
    </source>
</evidence>
<evidence type="ECO:0000313" key="3">
    <source>
        <dbReference type="Proteomes" id="UP000198415"/>
    </source>
</evidence>
<keyword evidence="1" id="KW-0472">Membrane</keyword>
<organism evidence="2 3">
    <name type="scientific">Actinoplanes regularis</name>
    <dbReference type="NCBI Taxonomy" id="52697"/>
    <lineage>
        <taxon>Bacteria</taxon>
        <taxon>Bacillati</taxon>
        <taxon>Actinomycetota</taxon>
        <taxon>Actinomycetes</taxon>
        <taxon>Micromonosporales</taxon>
        <taxon>Micromonosporaceae</taxon>
        <taxon>Actinoplanes</taxon>
    </lineage>
</organism>
<keyword evidence="1" id="KW-0812">Transmembrane</keyword>
<gene>
    <name evidence="2" type="ORF">SAMN06264365_106200</name>
</gene>